<dbReference type="RefSeq" id="WP_189824165.1">
    <property type="nucleotide sequence ID" value="NZ_BMVC01000006.1"/>
</dbReference>
<dbReference type="SMART" id="SM00421">
    <property type="entry name" value="HTH_LUXR"/>
    <property type="match status" value="1"/>
</dbReference>
<evidence type="ECO:0000313" key="3">
    <source>
        <dbReference type="Proteomes" id="UP000638353"/>
    </source>
</evidence>
<dbReference type="PANTHER" id="PTHR34293">
    <property type="entry name" value="HTH-TYPE TRANSCRIPTIONAL REGULATOR TRMBL2"/>
    <property type="match status" value="1"/>
</dbReference>
<dbReference type="InterPro" id="IPR016032">
    <property type="entry name" value="Sig_transdc_resp-reg_C-effctor"/>
</dbReference>
<gene>
    <name evidence="2" type="ORF">GCM10010334_33430</name>
</gene>
<evidence type="ECO:0000259" key="1">
    <source>
        <dbReference type="PROSITE" id="PS50043"/>
    </source>
</evidence>
<reference evidence="2" key="1">
    <citation type="journal article" date="2014" name="Int. J. Syst. Evol. Microbiol.">
        <title>Complete genome sequence of Corynebacterium casei LMG S-19264T (=DSM 44701T), isolated from a smear-ripened cheese.</title>
        <authorList>
            <consortium name="US DOE Joint Genome Institute (JGI-PGF)"/>
            <person name="Walter F."/>
            <person name="Albersmeier A."/>
            <person name="Kalinowski J."/>
            <person name="Ruckert C."/>
        </authorList>
    </citation>
    <scope>NUCLEOTIDE SEQUENCE</scope>
    <source>
        <strain evidence="2">JCM 4637</strain>
    </source>
</reference>
<dbReference type="Gene3D" id="1.10.10.10">
    <property type="entry name" value="Winged helix-like DNA-binding domain superfamily/Winged helix DNA-binding domain"/>
    <property type="match status" value="2"/>
</dbReference>
<dbReference type="GO" id="GO:0006355">
    <property type="term" value="P:regulation of DNA-templated transcription"/>
    <property type="evidence" value="ECO:0007669"/>
    <property type="project" value="InterPro"/>
</dbReference>
<proteinExistence type="predicted"/>
<dbReference type="Proteomes" id="UP000638353">
    <property type="component" value="Unassembled WGS sequence"/>
</dbReference>
<comment type="caution">
    <text evidence="2">The sequence shown here is derived from an EMBL/GenBank/DDBJ whole genome shotgun (WGS) entry which is preliminary data.</text>
</comment>
<dbReference type="PROSITE" id="PS50043">
    <property type="entry name" value="HTH_LUXR_2"/>
    <property type="match status" value="1"/>
</dbReference>
<feature type="domain" description="HTH luxR-type" evidence="1">
    <location>
        <begin position="261"/>
        <end position="326"/>
    </location>
</feature>
<dbReference type="InterPro" id="IPR000792">
    <property type="entry name" value="Tscrpt_reg_LuxR_C"/>
</dbReference>
<dbReference type="AlphaFoldDB" id="A0A918WXY8"/>
<accession>A0A918WXY8</accession>
<dbReference type="InterPro" id="IPR051797">
    <property type="entry name" value="TrmB-like"/>
</dbReference>
<organism evidence="2 3">
    <name type="scientific">Streptomyces finlayi</name>
    <dbReference type="NCBI Taxonomy" id="67296"/>
    <lineage>
        <taxon>Bacteria</taxon>
        <taxon>Bacillati</taxon>
        <taxon>Actinomycetota</taxon>
        <taxon>Actinomycetes</taxon>
        <taxon>Kitasatosporales</taxon>
        <taxon>Streptomycetaceae</taxon>
        <taxon>Streptomyces</taxon>
    </lineage>
</organism>
<dbReference type="SUPFAM" id="SSF46894">
    <property type="entry name" value="C-terminal effector domain of the bipartite response regulators"/>
    <property type="match status" value="1"/>
</dbReference>
<dbReference type="GO" id="GO:0003677">
    <property type="term" value="F:DNA binding"/>
    <property type="evidence" value="ECO:0007669"/>
    <property type="project" value="InterPro"/>
</dbReference>
<reference evidence="2" key="2">
    <citation type="submission" date="2020-09" db="EMBL/GenBank/DDBJ databases">
        <authorList>
            <person name="Sun Q."/>
            <person name="Ohkuma M."/>
        </authorList>
    </citation>
    <scope>NUCLEOTIDE SEQUENCE</scope>
    <source>
        <strain evidence="2">JCM 4637</strain>
    </source>
</reference>
<name>A0A918WXY8_9ACTN</name>
<dbReference type="InterPro" id="IPR036388">
    <property type="entry name" value="WH-like_DNA-bd_sf"/>
</dbReference>
<dbReference type="PANTHER" id="PTHR34293:SF1">
    <property type="entry name" value="HTH-TYPE TRANSCRIPTIONAL REGULATOR TRMBL2"/>
    <property type="match status" value="1"/>
</dbReference>
<sequence>MEFLGLGERALKVYQEMLHKPGIGVEDLSEELGWPPDRIHRALDELAEQQLVRPSWEASGNLQPVSPQIGLMALIARREVALTRSQQDLAQCKVLAAQLEDDFLRSVRAHDTSEVERLIGIDSIRARIEQFSYESRSEVMSVAPDGAQTHANRDAGRPLNQMLLDRGVNLRTIYLESIRNDRESLKYAHWLMDSGAQIRTLATVPSRMLIFDREIAIAPVNTDASGSGALVVKGSAFVVAMCSLFDMLWRESLPLVPNEPTQSPDDSASDKELAILGLLADGHTDETVARRLGVSVRTTRRITADLMSRTGSRSRFELAVQAAQRGWIATP</sequence>
<dbReference type="Pfam" id="PF13384">
    <property type="entry name" value="HTH_23"/>
    <property type="match status" value="1"/>
</dbReference>
<protein>
    <submittedName>
        <fullName evidence="2">Helix-turn-helix transcriptional regulator</fullName>
    </submittedName>
</protein>
<dbReference type="EMBL" id="BMVC01000006">
    <property type="protein sequence ID" value="GHC94917.1"/>
    <property type="molecule type" value="Genomic_DNA"/>
</dbReference>
<evidence type="ECO:0000313" key="2">
    <source>
        <dbReference type="EMBL" id="GHC94917.1"/>
    </source>
</evidence>
<dbReference type="SUPFAM" id="SSF46785">
    <property type="entry name" value="Winged helix' DNA-binding domain"/>
    <property type="match status" value="1"/>
</dbReference>
<dbReference type="InterPro" id="IPR036390">
    <property type="entry name" value="WH_DNA-bd_sf"/>
</dbReference>